<reference evidence="1 2" key="1">
    <citation type="journal article" date="2022" name="Plant J.">
        <title>Chromosome-level genome of Camellia lanceoleosa provides a valuable resource for understanding genome evolution and self-incompatibility.</title>
        <authorList>
            <person name="Gong W."/>
            <person name="Xiao S."/>
            <person name="Wang L."/>
            <person name="Liao Z."/>
            <person name="Chang Y."/>
            <person name="Mo W."/>
            <person name="Hu G."/>
            <person name="Li W."/>
            <person name="Zhao G."/>
            <person name="Zhu H."/>
            <person name="Hu X."/>
            <person name="Ji K."/>
            <person name="Xiang X."/>
            <person name="Song Q."/>
            <person name="Yuan D."/>
            <person name="Jin S."/>
            <person name="Zhang L."/>
        </authorList>
    </citation>
    <scope>NUCLEOTIDE SEQUENCE [LARGE SCALE GENOMIC DNA]</scope>
    <source>
        <strain evidence="1">SQ_2022a</strain>
    </source>
</reference>
<keyword evidence="2" id="KW-1185">Reference proteome</keyword>
<accession>A0ACC0HE54</accession>
<comment type="caution">
    <text evidence="1">The sequence shown here is derived from an EMBL/GenBank/DDBJ whole genome shotgun (WGS) entry which is preliminary data.</text>
</comment>
<dbReference type="EMBL" id="CM045762">
    <property type="protein sequence ID" value="KAI8011152.1"/>
    <property type="molecule type" value="Genomic_DNA"/>
</dbReference>
<dbReference type="Proteomes" id="UP001060215">
    <property type="component" value="Chromosome 5"/>
</dbReference>
<evidence type="ECO:0000313" key="1">
    <source>
        <dbReference type="EMBL" id="KAI8011152.1"/>
    </source>
</evidence>
<name>A0ACC0HE54_9ERIC</name>
<protein>
    <submittedName>
        <fullName evidence="1">Uncharacterized protein</fullName>
    </submittedName>
</protein>
<sequence>MTSISIAWQRPPAGWVKVNVDGATTKRSGHAVYGGLIRSAQGTWISDSSMRWKFLLFMLPNCGQIWREANGCVELFAKKDLGMNVLNEVIVVEPAALAAALEFDLRETGSSWHVQV</sequence>
<organism evidence="1 2">
    <name type="scientific">Camellia lanceoleosa</name>
    <dbReference type="NCBI Taxonomy" id="1840588"/>
    <lineage>
        <taxon>Eukaryota</taxon>
        <taxon>Viridiplantae</taxon>
        <taxon>Streptophyta</taxon>
        <taxon>Embryophyta</taxon>
        <taxon>Tracheophyta</taxon>
        <taxon>Spermatophyta</taxon>
        <taxon>Magnoliopsida</taxon>
        <taxon>eudicotyledons</taxon>
        <taxon>Gunneridae</taxon>
        <taxon>Pentapetalae</taxon>
        <taxon>asterids</taxon>
        <taxon>Ericales</taxon>
        <taxon>Theaceae</taxon>
        <taxon>Camellia</taxon>
    </lineage>
</organism>
<proteinExistence type="predicted"/>
<gene>
    <name evidence="1" type="ORF">LOK49_LG06G00228</name>
</gene>
<evidence type="ECO:0000313" key="2">
    <source>
        <dbReference type="Proteomes" id="UP001060215"/>
    </source>
</evidence>